<sequence length="383" mass="43502">MVGKPVGIDCKILPKECSSKGYTGGDDDDRISELPDDVLVVILSLLSVKEAASTSILCSRWINLWKHTNSLDFDGDAALYKTARLKKELQFNERRKYVRWVNSIIQSHKSHTIQKLRIQFFLRKEEADTLTKWFEYAFSRQVPSLEIDLSPPNFIFFGSPGPNYVFPQEFTNSATCFDLKHLKALSLKFVTVTREAIEFFLNNCPFLEKFIVHQTESMSKLEICGSSLALKHLELCYFFGLDSVRISAPNLTSLTIRVFSELILENVPMLDELRVGCGYSDFSVKKLLPAYSAYISQLKSLTLLLNNLKGSTDLCKFPEMPKLKKLVIAYCSVGEDSLLPLTSLIRASTRLHEFVLKAISHLSCFCFGFGLSSLWHIKQELMT</sequence>
<dbReference type="SUPFAM" id="SSF81383">
    <property type="entry name" value="F-box domain"/>
    <property type="match status" value="1"/>
</dbReference>
<evidence type="ECO:0000259" key="1">
    <source>
        <dbReference type="PROSITE" id="PS50181"/>
    </source>
</evidence>
<dbReference type="InterPro" id="IPR036047">
    <property type="entry name" value="F-box-like_dom_sf"/>
</dbReference>
<dbReference type="Gene3D" id="1.20.1280.50">
    <property type="match status" value="1"/>
</dbReference>
<dbReference type="SUPFAM" id="SSF52047">
    <property type="entry name" value="RNI-like"/>
    <property type="match status" value="1"/>
</dbReference>
<dbReference type="PANTHER" id="PTHR34145">
    <property type="entry name" value="OS02G0105600 PROTEIN"/>
    <property type="match status" value="1"/>
</dbReference>
<dbReference type="Pfam" id="PF23622">
    <property type="entry name" value="LRR_At1g61320_AtMIF1"/>
    <property type="match status" value="1"/>
</dbReference>
<dbReference type="InterPro" id="IPR001810">
    <property type="entry name" value="F-box_dom"/>
</dbReference>
<evidence type="ECO:0000313" key="3">
    <source>
        <dbReference type="Proteomes" id="UP000030748"/>
    </source>
</evidence>
<name>A0A022RMZ6_ERYGU</name>
<keyword evidence="3" id="KW-1185">Reference proteome</keyword>
<dbReference type="InterPro" id="IPR032675">
    <property type="entry name" value="LRR_dom_sf"/>
</dbReference>
<protein>
    <recommendedName>
        <fullName evidence="1">F-box domain-containing protein</fullName>
    </recommendedName>
</protein>
<dbReference type="InterPro" id="IPR053772">
    <property type="entry name" value="At1g61320/At1g61330-like"/>
</dbReference>
<gene>
    <name evidence="2" type="ORF">MIMGU_mgv1a008165mg</name>
</gene>
<dbReference type="InterPro" id="IPR055357">
    <property type="entry name" value="LRR_At1g61320_AtMIF1"/>
</dbReference>
<dbReference type="Gene3D" id="3.80.10.10">
    <property type="entry name" value="Ribonuclease Inhibitor"/>
    <property type="match status" value="1"/>
</dbReference>
<dbReference type="EMBL" id="KI630319">
    <property type="protein sequence ID" value="EYU41847.1"/>
    <property type="molecule type" value="Genomic_DNA"/>
</dbReference>
<organism evidence="2 3">
    <name type="scientific">Erythranthe guttata</name>
    <name type="common">Yellow monkey flower</name>
    <name type="synonym">Mimulus guttatus</name>
    <dbReference type="NCBI Taxonomy" id="4155"/>
    <lineage>
        <taxon>Eukaryota</taxon>
        <taxon>Viridiplantae</taxon>
        <taxon>Streptophyta</taxon>
        <taxon>Embryophyta</taxon>
        <taxon>Tracheophyta</taxon>
        <taxon>Spermatophyta</taxon>
        <taxon>Magnoliopsida</taxon>
        <taxon>eudicotyledons</taxon>
        <taxon>Gunneridae</taxon>
        <taxon>Pentapetalae</taxon>
        <taxon>asterids</taxon>
        <taxon>lamiids</taxon>
        <taxon>Lamiales</taxon>
        <taxon>Phrymaceae</taxon>
        <taxon>Erythranthe</taxon>
    </lineage>
</organism>
<reference evidence="2 3" key="1">
    <citation type="journal article" date="2013" name="Proc. Natl. Acad. Sci. U.S.A.">
        <title>Fine-scale variation in meiotic recombination in Mimulus inferred from population shotgun sequencing.</title>
        <authorList>
            <person name="Hellsten U."/>
            <person name="Wright K.M."/>
            <person name="Jenkins J."/>
            <person name="Shu S."/>
            <person name="Yuan Y."/>
            <person name="Wessler S.R."/>
            <person name="Schmutz J."/>
            <person name="Willis J.H."/>
            <person name="Rokhsar D.S."/>
        </authorList>
    </citation>
    <scope>NUCLEOTIDE SEQUENCE [LARGE SCALE GENOMIC DNA]</scope>
    <source>
        <strain evidence="3">cv. DUN x IM62</strain>
    </source>
</reference>
<dbReference type="STRING" id="4155.A0A022RMZ6"/>
<dbReference type="eggNOG" id="ENOG502RYMX">
    <property type="taxonomic scope" value="Eukaryota"/>
</dbReference>
<dbReference type="PROSITE" id="PS50181">
    <property type="entry name" value="FBOX"/>
    <property type="match status" value="1"/>
</dbReference>
<proteinExistence type="predicted"/>
<feature type="domain" description="F-box" evidence="1">
    <location>
        <begin position="28"/>
        <end position="83"/>
    </location>
</feature>
<evidence type="ECO:0000313" key="2">
    <source>
        <dbReference type="EMBL" id="EYU41847.1"/>
    </source>
</evidence>
<dbReference type="Proteomes" id="UP000030748">
    <property type="component" value="Unassembled WGS sequence"/>
</dbReference>
<accession>A0A022RMZ6</accession>
<dbReference type="AlphaFoldDB" id="A0A022RMZ6"/>
<dbReference type="Pfam" id="PF00646">
    <property type="entry name" value="F-box"/>
    <property type="match status" value="1"/>
</dbReference>
<dbReference type="PANTHER" id="PTHR34145:SF68">
    <property type="entry name" value="FBD DOMAIN-CONTAINING PROTEIN"/>
    <property type="match status" value="1"/>
</dbReference>